<feature type="compositionally biased region" description="Low complexity" evidence="1">
    <location>
        <begin position="15"/>
        <end position="27"/>
    </location>
</feature>
<evidence type="ECO:0000313" key="4">
    <source>
        <dbReference type="Proteomes" id="UP000800036"/>
    </source>
</evidence>
<name>A0A6A5UTU9_9PLEO</name>
<feature type="domain" description="G-patch" evidence="2">
    <location>
        <begin position="136"/>
        <end position="184"/>
    </location>
</feature>
<evidence type="ECO:0000313" key="3">
    <source>
        <dbReference type="EMBL" id="KAF1968623.1"/>
    </source>
</evidence>
<protein>
    <recommendedName>
        <fullName evidence="2">G-patch domain-containing protein</fullName>
    </recommendedName>
</protein>
<dbReference type="AlphaFoldDB" id="A0A6A5UTU9"/>
<evidence type="ECO:0000256" key="1">
    <source>
        <dbReference type="SAM" id="MobiDB-lite"/>
    </source>
</evidence>
<dbReference type="Pfam" id="PF01585">
    <property type="entry name" value="G-patch"/>
    <property type="match status" value="1"/>
</dbReference>
<gene>
    <name evidence="3" type="ORF">BU23DRAFT_602078</name>
</gene>
<dbReference type="PROSITE" id="PS50174">
    <property type="entry name" value="G_PATCH"/>
    <property type="match status" value="1"/>
</dbReference>
<proteinExistence type="predicted"/>
<sequence length="245" mass="26901">MTASHEPYPEDEDNANANADADASPSEADFDDEISTAPFVTQPAYGRRLWQNPIPFVPATPQTPAASTPKPDGRSFAEQYLALVFPNGPPSSKSTAYPTCGICSAPVKESSDRMHYLSPVHQAALPEIHTPSGIDRRRLGLRVMEKHGFDVDARMGLGSAGQGMLFPIVPKEKRDKRGLGVDKKVVQREKREALAPKGVTLDAGQVRKLAAKQKKKHDRLQEMFYGDDRLERYLGGGRKVDHGLK</sequence>
<dbReference type="InterPro" id="IPR039146">
    <property type="entry name" value="GPANK1"/>
</dbReference>
<organism evidence="3 4">
    <name type="scientific">Bimuria novae-zelandiae CBS 107.79</name>
    <dbReference type="NCBI Taxonomy" id="1447943"/>
    <lineage>
        <taxon>Eukaryota</taxon>
        <taxon>Fungi</taxon>
        <taxon>Dikarya</taxon>
        <taxon>Ascomycota</taxon>
        <taxon>Pezizomycotina</taxon>
        <taxon>Dothideomycetes</taxon>
        <taxon>Pleosporomycetidae</taxon>
        <taxon>Pleosporales</taxon>
        <taxon>Massarineae</taxon>
        <taxon>Didymosphaeriaceae</taxon>
        <taxon>Bimuria</taxon>
    </lineage>
</organism>
<dbReference type="OrthoDB" id="20282at2759"/>
<reference evidence="3" key="1">
    <citation type="journal article" date="2020" name="Stud. Mycol.">
        <title>101 Dothideomycetes genomes: a test case for predicting lifestyles and emergence of pathogens.</title>
        <authorList>
            <person name="Haridas S."/>
            <person name="Albert R."/>
            <person name="Binder M."/>
            <person name="Bloem J."/>
            <person name="Labutti K."/>
            <person name="Salamov A."/>
            <person name="Andreopoulos B."/>
            <person name="Baker S."/>
            <person name="Barry K."/>
            <person name="Bills G."/>
            <person name="Bluhm B."/>
            <person name="Cannon C."/>
            <person name="Castanera R."/>
            <person name="Culley D."/>
            <person name="Daum C."/>
            <person name="Ezra D."/>
            <person name="Gonzalez J."/>
            <person name="Henrissat B."/>
            <person name="Kuo A."/>
            <person name="Liang C."/>
            <person name="Lipzen A."/>
            <person name="Lutzoni F."/>
            <person name="Magnuson J."/>
            <person name="Mondo S."/>
            <person name="Nolan M."/>
            <person name="Ohm R."/>
            <person name="Pangilinan J."/>
            <person name="Park H.-J."/>
            <person name="Ramirez L."/>
            <person name="Alfaro M."/>
            <person name="Sun H."/>
            <person name="Tritt A."/>
            <person name="Yoshinaga Y."/>
            <person name="Zwiers L.-H."/>
            <person name="Turgeon B."/>
            <person name="Goodwin S."/>
            <person name="Spatafora J."/>
            <person name="Crous P."/>
            <person name="Grigoriev I."/>
        </authorList>
    </citation>
    <scope>NUCLEOTIDE SEQUENCE</scope>
    <source>
        <strain evidence="3">CBS 107.79</strain>
    </source>
</reference>
<dbReference type="Proteomes" id="UP000800036">
    <property type="component" value="Unassembled WGS sequence"/>
</dbReference>
<dbReference type="PANTHER" id="PTHR20923:SF1">
    <property type="entry name" value="G PATCH DOMAIN AND ANKYRIN REPEAT-CONTAINING PROTEIN 1"/>
    <property type="match status" value="1"/>
</dbReference>
<dbReference type="PANTHER" id="PTHR20923">
    <property type="entry name" value="BAT4 PROTEIN-RELATED"/>
    <property type="match status" value="1"/>
</dbReference>
<dbReference type="InterPro" id="IPR000467">
    <property type="entry name" value="G_patch_dom"/>
</dbReference>
<feature type="region of interest" description="Disordered" evidence="1">
    <location>
        <begin position="1"/>
        <end position="34"/>
    </location>
</feature>
<keyword evidence="4" id="KW-1185">Reference proteome</keyword>
<accession>A0A6A5UTU9</accession>
<dbReference type="GO" id="GO:0003676">
    <property type="term" value="F:nucleic acid binding"/>
    <property type="evidence" value="ECO:0007669"/>
    <property type="project" value="InterPro"/>
</dbReference>
<feature type="compositionally biased region" description="Low complexity" evidence="1">
    <location>
        <begin position="59"/>
        <end position="70"/>
    </location>
</feature>
<dbReference type="EMBL" id="ML976718">
    <property type="protein sequence ID" value="KAF1968623.1"/>
    <property type="molecule type" value="Genomic_DNA"/>
</dbReference>
<feature type="region of interest" description="Disordered" evidence="1">
    <location>
        <begin position="53"/>
        <end position="73"/>
    </location>
</feature>
<evidence type="ECO:0000259" key="2">
    <source>
        <dbReference type="PROSITE" id="PS50174"/>
    </source>
</evidence>
<dbReference type="SMART" id="SM00443">
    <property type="entry name" value="G_patch"/>
    <property type="match status" value="1"/>
</dbReference>